<protein>
    <submittedName>
        <fullName evidence="2 3">Uncharacterized protein LOC106476818</fullName>
    </submittedName>
</protein>
<keyword evidence="1" id="KW-1185">Reference proteome</keyword>
<accession>A0ABM1RY25</accession>
<dbReference type="PANTHER" id="PTHR47705">
    <property type="entry name" value="AGAP000321-PA"/>
    <property type="match status" value="1"/>
</dbReference>
<reference evidence="2 3" key="1">
    <citation type="submission" date="2025-05" db="UniProtKB">
        <authorList>
            <consortium name="RefSeq"/>
        </authorList>
    </citation>
    <scope>IDENTIFICATION</scope>
    <source>
        <tissue evidence="2 3">Muscle</tissue>
    </source>
</reference>
<evidence type="ECO:0000313" key="3">
    <source>
        <dbReference type="RefSeq" id="XP_022236281.1"/>
    </source>
</evidence>
<evidence type="ECO:0000313" key="1">
    <source>
        <dbReference type="Proteomes" id="UP000694941"/>
    </source>
</evidence>
<dbReference type="Proteomes" id="UP000694941">
    <property type="component" value="Unplaced"/>
</dbReference>
<dbReference type="SUPFAM" id="SSF53167">
    <property type="entry name" value="Purine and uridine phosphorylases"/>
    <property type="match status" value="1"/>
</dbReference>
<dbReference type="GeneID" id="106476818"/>
<organism evidence="1 2">
    <name type="scientific">Limulus polyphemus</name>
    <name type="common">Atlantic horseshoe crab</name>
    <dbReference type="NCBI Taxonomy" id="6850"/>
    <lineage>
        <taxon>Eukaryota</taxon>
        <taxon>Metazoa</taxon>
        <taxon>Ecdysozoa</taxon>
        <taxon>Arthropoda</taxon>
        <taxon>Chelicerata</taxon>
        <taxon>Merostomata</taxon>
        <taxon>Xiphosura</taxon>
        <taxon>Limulidae</taxon>
        <taxon>Limulus</taxon>
    </lineage>
</organism>
<dbReference type="RefSeq" id="XP_022236281.1">
    <property type="nucleotide sequence ID" value="XM_022380573.1"/>
</dbReference>
<dbReference type="PANTHER" id="PTHR47705:SF1">
    <property type="entry name" value="PNP_UDP_1 DOMAIN-CONTAINING PROTEIN"/>
    <property type="match status" value="1"/>
</dbReference>
<dbReference type="InterPro" id="IPR035994">
    <property type="entry name" value="Nucleoside_phosphorylase_sf"/>
</dbReference>
<sequence length="327" mass="36569">MVHQMPKVVSFQQPTIAIITAQYCEKVAVDAMIENRDVYFRYKTEGESHVYTLGNIGSHRVVATKLPCVGHDRSAMIAAGNTTTRLLGTFQNVEYVFLVGVGGGVPHYTDYKKHVRLGDVVVSAPTEEHNYIYVYCEKKKALGLQGTSSSGGYKVRTWALPNYELQKYAQLVWQQQSSNILQWQNYIEEAQQLLLDQEANFSRPSSESDKLFVSVEGENVIEVSHPEPPTGTEDLHTSISPVVHFGVVGSGKMDDTERLEFAHQHGIKAFDSEFDAVAESLYGNRQDNYIFLRGISDYRDGTVDKEWQPYAALAAAAFMKAVINSLN</sequence>
<evidence type="ECO:0000313" key="2">
    <source>
        <dbReference type="RefSeq" id="XP_022236280.1"/>
    </source>
</evidence>
<proteinExistence type="predicted"/>
<dbReference type="Gene3D" id="3.40.50.1580">
    <property type="entry name" value="Nucleoside phosphorylase domain"/>
    <property type="match status" value="1"/>
</dbReference>
<gene>
    <name evidence="2 3" type="primary">LOC106476818</name>
</gene>
<name>A0ABM1RY25_LIMPO</name>
<dbReference type="RefSeq" id="XP_022236280.1">
    <property type="nucleotide sequence ID" value="XM_022380572.1"/>
</dbReference>